<dbReference type="HOGENOM" id="CLU_052027_2_1_0"/>
<evidence type="ECO:0000256" key="1">
    <source>
        <dbReference type="ARBA" id="ARBA00022741"/>
    </source>
</evidence>
<dbReference type="AlphaFoldDB" id="Q028B8"/>
<dbReference type="InterPro" id="IPR005702">
    <property type="entry name" value="Wzc-like_C"/>
</dbReference>
<dbReference type="eggNOG" id="COG0489">
    <property type="taxonomic scope" value="Bacteria"/>
</dbReference>
<dbReference type="EMBL" id="CP000473">
    <property type="protein sequence ID" value="ABJ82639.1"/>
    <property type="molecule type" value="Genomic_DNA"/>
</dbReference>
<dbReference type="NCBIfam" id="TIGR01007">
    <property type="entry name" value="eps_fam"/>
    <property type="match status" value="1"/>
</dbReference>
<dbReference type="KEGG" id="sus:Acid_1649"/>
<name>Q028B8_SOLUE</name>
<dbReference type="GO" id="GO:0004714">
    <property type="term" value="F:transmembrane receptor protein tyrosine kinase activity"/>
    <property type="evidence" value="ECO:0007669"/>
    <property type="project" value="UniProtKB-EC"/>
</dbReference>
<keyword evidence="2" id="KW-0067">ATP-binding</keyword>
<evidence type="ECO:0000256" key="2">
    <source>
        <dbReference type="ARBA" id="ARBA00022840"/>
    </source>
</evidence>
<organism evidence="3">
    <name type="scientific">Solibacter usitatus (strain Ellin6076)</name>
    <dbReference type="NCBI Taxonomy" id="234267"/>
    <lineage>
        <taxon>Bacteria</taxon>
        <taxon>Pseudomonadati</taxon>
        <taxon>Acidobacteriota</taxon>
        <taxon>Terriglobia</taxon>
        <taxon>Bryobacterales</taxon>
        <taxon>Solibacteraceae</taxon>
        <taxon>Candidatus Solibacter</taxon>
    </lineage>
</organism>
<dbReference type="PANTHER" id="PTHR32309:SF31">
    <property type="entry name" value="CAPSULAR EXOPOLYSACCHARIDE FAMILY"/>
    <property type="match status" value="1"/>
</dbReference>
<accession>Q028B8</accession>
<dbReference type="SUPFAM" id="SSF52540">
    <property type="entry name" value="P-loop containing nucleoside triphosphate hydrolases"/>
    <property type="match status" value="1"/>
</dbReference>
<proteinExistence type="predicted"/>
<protein>
    <submittedName>
        <fullName evidence="3">Capsular polysaccharide biosynthesis protein</fullName>
        <ecNumber evidence="3">2.7.10.1</ecNumber>
    </submittedName>
</protein>
<dbReference type="STRING" id="234267.Acid_1649"/>
<gene>
    <name evidence="3" type="ordered locus">Acid_1649</name>
</gene>
<evidence type="ECO:0000313" key="3">
    <source>
        <dbReference type="EMBL" id="ABJ82639.1"/>
    </source>
</evidence>
<keyword evidence="3" id="KW-0808">Transferase</keyword>
<reference evidence="3" key="1">
    <citation type="submission" date="2006-10" db="EMBL/GenBank/DDBJ databases">
        <title>Complete sequence of Solibacter usitatus Ellin6076.</title>
        <authorList>
            <consortium name="US DOE Joint Genome Institute"/>
            <person name="Copeland A."/>
            <person name="Lucas S."/>
            <person name="Lapidus A."/>
            <person name="Barry K."/>
            <person name="Detter J.C."/>
            <person name="Glavina del Rio T."/>
            <person name="Hammon N."/>
            <person name="Israni S."/>
            <person name="Dalin E."/>
            <person name="Tice H."/>
            <person name="Pitluck S."/>
            <person name="Thompson L.S."/>
            <person name="Brettin T."/>
            <person name="Bruce D."/>
            <person name="Han C."/>
            <person name="Tapia R."/>
            <person name="Gilna P."/>
            <person name="Schmutz J."/>
            <person name="Larimer F."/>
            <person name="Land M."/>
            <person name="Hauser L."/>
            <person name="Kyrpides N."/>
            <person name="Mikhailova N."/>
            <person name="Janssen P.H."/>
            <person name="Kuske C.R."/>
            <person name="Richardson P."/>
        </authorList>
    </citation>
    <scope>NUCLEOTIDE SEQUENCE</scope>
    <source>
        <strain evidence="3">Ellin6076</strain>
    </source>
</reference>
<keyword evidence="1" id="KW-0547">Nucleotide-binding</keyword>
<dbReference type="EC" id="2.7.10.1" evidence="3"/>
<sequence length="236" mass="26080">MLTEVVVVPFSPAPESHLLDLNNSHETPAEEFRTLRTRLNHLQSLQPLHTIVVTSPSPAEGKTFTAVNLALAQSHLAESSVLLGDFDLRRPIVHNLFQIDRAPGLSDFLTGQCTFAQAIRRVEAMNLYLLPAGSPVKNPLELLNMRTAKMLFEELPRSFNWAVFDTPPLLFSADANLLSTMADGTILVVKIGSTTFDNVTRAMQSLCENNVLGIVANGARASELYSKYTYYYSKAE</sequence>
<dbReference type="InParanoid" id="Q028B8"/>
<dbReference type="PANTHER" id="PTHR32309">
    <property type="entry name" value="TYROSINE-PROTEIN KINASE"/>
    <property type="match status" value="1"/>
</dbReference>
<dbReference type="Gene3D" id="3.40.50.300">
    <property type="entry name" value="P-loop containing nucleotide triphosphate hydrolases"/>
    <property type="match status" value="1"/>
</dbReference>
<dbReference type="GO" id="GO:0005524">
    <property type="term" value="F:ATP binding"/>
    <property type="evidence" value="ECO:0007669"/>
    <property type="project" value="UniProtKB-KW"/>
</dbReference>
<dbReference type="InterPro" id="IPR027417">
    <property type="entry name" value="P-loop_NTPase"/>
</dbReference>
<dbReference type="InterPro" id="IPR050445">
    <property type="entry name" value="Bact_polysacc_biosynth/exp"/>
</dbReference>
<dbReference type="CDD" id="cd05387">
    <property type="entry name" value="BY-kinase"/>
    <property type="match status" value="1"/>
</dbReference>